<dbReference type="EMBL" id="QXFY01000193">
    <property type="protein sequence ID" value="KAE9352813.1"/>
    <property type="molecule type" value="Genomic_DNA"/>
</dbReference>
<organism evidence="1 2">
    <name type="scientific">Phytophthora fragariae</name>
    <dbReference type="NCBI Taxonomy" id="53985"/>
    <lineage>
        <taxon>Eukaryota</taxon>
        <taxon>Sar</taxon>
        <taxon>Stramenopiles</taxon>
        <taxon>Oomycota</taxon>
        <taxon>Peronosporomycetes</taxon>
        <taxon>Peronosporales</taxon>
        <taxon>Peronosporaceae</taxon>
        <taxon>Phytophthora</taxon>
    </lineage>
</organism>
<name>A0A6G0S925_9STRA</name>
<gene>
    <name evidence="1" type="ORF">PF008_g5296</name>
</gene>
<proteinExistence type="predicted"/>
<comment type="caution">
    <text evidence="1">The sequence shown here is derived from an EMBL/GenBank/DDBJ whole genome shotgun (WGS) entry which is preliminary data.</text>
</comment>
<accession>A0A6G0S925</accession>
<evidence type="ECO:0000313" key="1">
    <source>
        <dbReference type="EMBL" id="KAE9352813.1"/>
    </source>
</evidence>
<dbReference type="AlphaFoldDB" id="A0A6G0S925"/>
<reference evidence="1 2" key="1">
    <citation type="submission" date="2018-09" db="EMBL/GenBank/DDBJ databases">
        <title>Genomic investigation of the strawberry pathogen Phytophthora fragariae indicates pathogenicity is determined by transcriptional variation in three key races.</title>
        <authorList>
            <person name="Adams T.M."/>
            <person name="Armitage A.D."/>
            <person name="Sobczyk M.K."/>
            <person name="Bates H.J."/>
            <person name="Dunwell J.M."/>
            <person name="Nellist C.F."/>
            <person name="Harrison R.J."/>
        </authorList>
    </citation>
    <scope>NUCLEOTIDE SEQUENCE [LARGE SCALE GENOMIC DNA]</scope>
    <source>
        <strain evidence="1 2">NOV-77</strain>
    </source>
</reference>
<protein>
    <submittedName>
        <fullName evidence="1">Uncharacterized protein</fullName>
    </submittedName>
</protein>
<sequence>MTVIYKEPQTSTWTSSSTSLCDIIRIPGRGVRFPCTSRDVAAKLGGVAVLIFGSDYIFKAASMLDRMYYVNLENMPSDLDDDAIYDVFEMKGLTPLITPTFKVGTLTPRDRTVWFNTAVCSSQLMVSSTTALRVIFFDGFDRLVFFNTRHAR</sequence>
<evidence type="ECO:0000313" key="2">
    <source>
        <dbReference type="Proteomes" id="UP000486351"/>
    </source>
</evidence>
<dbReference type="Proteomes" id="UP000486351">
    <property type="component" value="Unassembled WGS sequence"/>
</dbReference>